<sequence>MSVEAVREQPMTWREYEALGEDVRGEYVDGHLVVTPFPTRRHQSAARRLANLLEEHAPAGAAVVTAWGWKPGADEYAPDVMVHPATDEQVRFTGTPLLCVEILSTNRSDDLVRKVFRYARAGLPAYWVLDPLEPSLRCFELAEGEYRQVALVTGSGEVPGWPGLVVDVAALLAD</sequence>
<dbReference type="RefSeq" id="WP_339573066.1">
    <property type="nucleotide sequence ID" value="NZ_JBBIAA010000001.1"/>
</dbReference>
<evidence type="ECO:0000259" key="1">
    <source>
        <dbReference type="Pfam" id="PF05685"/>
    </source>
</evidence>
<dbReference type="InterPro" id="IPR011335">
    <property type="entry name" value="Restrct_endonuc-II-like"/>
</dbReference>
<organism evidence="2 3">
    <name type="scientific">Pseudokineococcus basanitobsidens</name>
    <dbReference type="NCBI Taxonomy" id="1926649"/>
    <lineage>
        <taxon>Bacteria</taxon>
        <taxon>Bacillati</taxon>
        <taxon>Actinomycetota</taxon>
        <taxon>Actinomycetes</taxon>
        <taxon>Kineosporiales</taxon>
        <taxon>Kineosporiaceae</taxon>
        <taxon>Pseudokineococcus</taxon>
    </lineage>
</organism>
<dbReference type="InterPro" id="IPR012296">
    <property type="entry name" value="Nuclease_put_TT1808"/>
</dbReference>
<dbReference type="EMBL" id="JBBIAA010000001">
    <property type="protein sequence ID" value="MEJ5943674.1"/>
    <property type="molecule type" value="Genomic_DNA"/>
</dbReference>
<keyword evidence="2" id="KW-0378">Hydrolase</keyword>
<dbReference type="PANTHER" id="PTHR34107">
    <property type="entry name" value="SLL0198 PROTEIN-RELATED"/>
    <property type="match status" value="1"/>
</dbReference>
<comment type="caution">
    <text evidence="2">The sequence shown here is derived from an EMBL/GenBank/DDBJ whole genome shotgun (WGS) entry which is preliminary data.</text>
</comment>
<dbReference type="SUPFAM" id="SSF52980">
    <property type="entry name" value="Restriction endonuclease-like"/>
    <property type="match status" value="1"/>
</dbReference>
<keyword evidence="2" id="KW-0540">Nuclease</keyword>
<dbReference type="InterPro" id="IPR008538">
    <property type="entry name" value="Uma2"/>
</dbReference>
<name>A0ABU8REZ6_9ACTN</name>
<feature type="domain" description="Putative restriction endonuclease" evidence="1">
    <location>
        <begin position="13"/>
        <end position="157"/>
    </location>
</feature>
<protein>
    <submittedName>
        <fullName evidence="2">Uma2 family endonuclease</fullName>
    </submittedName>
</protein>
<dbReference type="CDD" id="cd06260">
    <property type="entry name" value="DUF820-like"/>
    <property type="match status" value="1"/>
</dbReference>
<proteinExistence type="predicted"/>
<dbReference type="GO" id="GO:0004519">
    <property type="term" value="F:endonuclease activity"/>
    <property type="evidence" value="ECO:0007669"/>
    <property type="project" value="UniProtKB-KW"/>
</dbReference>
<evidence type="ECO:0000313" key="2">
    <source>
        <dbReference type="EMBL" id="MEJ5943674.1"/>
    </source>
</evidence>
<dbReference type="Proteomes" id="UP001387100">
    <property type="component" value="Unassembled WGS sequence"/>
</dbReference>
<gene>
    <name evidence="2" type="ORF">WDZ17_00010</name>
</gene>
<dbReference type="PANTHER" id="PTHR34107:SF2">
    <property type="entry name" value="SLL0888 PROTEIN"/>
    <property type="match status" value="1"/>
</dbReference>
<dbReference type="Pfam" id="PF05685">
    <property type="entry name" value="Uma2"/>
    <property type="match status" value="1"/>
</dbReference>
<accession>A0ABU8REZ6</accession>
<keyword evidence="3" id="KW-1185">Reference proteome</keyword>
<dbReference type="Gene3D" id="3.90.1570.10">
    <property type="entry name" value="tt1808, chain A"/>
    <property type="match status" value="1"/>
</dbReference>
<keyword evidence="2" id="KW-0255">Endonuclease</keyword>
<reference evidence="2 3" key="1">
    <citation type="journal article" date="2017" name="Int. J. Syst. Evol. Microbiol.">
        <title>Pseudokineococcus basanitobsidens sp. nov., isolated from volcanic rock.</title>
        <authorList>
            <person name="Lee D.W."/>
            <person name="Park M.Y."/>
            <person name="Kim J.J."/>
            <person name="Kim B.S."/>
        </authorList>
    </citation>
    <scope>NUCLEOTIDE SEQUENCE [LARGE SCALE GENOMIC DNA]</scope>
    <source>
        <strain evidence="2 3">DSM 103726</strain>
    </source>
</reference>
<evidence type="ECO:0000313" key="3">
    <source>
        <dbReference type="Proteomes" id="UP001387100"/>
    </source>
</evidence>